<keyword evidence="2" id="KW-1185">Reference proteome</keyword>
<organism evidence="1 2">
    <name type="scientific">Solanum verrucosum</name>
    <dbReference type="NCBI Taxonomy" id="315347"/>
    <lineage>
        <taxon>Eukaryota</taxon>
        <taxon>Viridiplantae</taxon>
        <taxon>Streptophyta</taxon>
        <taxon>Embryophyta</taxon>
        <taxon>Tracheophyta</taxon>
        <taxon>Spermatophyta</taxon>
        <taxon>Magnoliopsida</taxon>
        <taxon>eudicotyledons</taxon>
        <taxon>Gunneridae</taxon>
        <taxon>Pentapetalae</taxon>
        <taxon>asterids</taxon>
        <taxon>lamiids</taxon>
        <taxon>Solanales</taxon>
        <taxon>Solanaceae</taxon>
        <taxon>Solanoideae</taxon>
        <taxon>Solaneae</taxon>
        <taxon>Solanum</taxon>
    </lineage>
</organism>
<dbReference type="AlphaFoldDB" id="A0AAF0TMS2"/>
<feature type="non-terminal residue" evidence="1">
    <location>
        <position position="50"/>
    </location>
</feature>
<gene>
    <name evidence="1" type="ORF">MTR67_012265</name>
</gene>
<proteinExistence type="predicted"/>
<dbReference type="Proteomes" id="UP001234989">
    <property type="component" value="Chromosome 3"/>
</dbReference>
<sequence length="50" mass="5601">MAPVTSKKLMSCHSRIRGVTMAQRHGGKKALPFRHYRRAAMQFGDSPSTL</sequence>
<dbReference type="EMBL" id="CP133614">
    <property type="protein sequence ID" value="WMV18880.1"/>
    <property type="molecule type" value="Genomic_DNA"/>
</dbReference>
<evidence type="ECO:0000313" key="1">
    <source>
        <dbReference type="EMBL" id="WMV18880.1"/>
    </source>
</evidence>
<protein>
    <submittedName>
        <fullName evidence="1">Uncharacterized protein</fullName>
    </submittedName>
</protein>
<accession>A0AAF0TMS2</accession>
<reference evidence="1" key="1">
    <citation type="submission" date="2023-08" db="EMBL/GenBank/DDBJ databases">
        <title>A de novo genome assembly of Solanum verrucosum Schlechtendal, a Mexican diploid species geographically isolated from the other diploid A-genome species in potato relatives.</title>
        <authorList>
            <person name="Hosaka K."/>
        </authorList>
    </citation>
    <scope>NUCLEOTIDE SEQUENCE</scope>
    <source>
        <tissue evidence="1">Young leaves</tissue>
    </source>
</reference>
<evidence type="ECO:0000313" key="2">
    <source>
        <dbReference type="Proteomes" id="UP001234989"/>
    </source>
</evidence>
<name>A0AAF0TMS2_SOLVR</name>